<reference evidence="3 4" key="1">
    <citation type="submission" date="2020-01" db="EMBL/GenBank/DDBJ databases">
        <title>Polyphasic characterisation and genomic insights into a novel alkali tolerant bacterium VR-M41.</title>
        <authorList>
            <person name="Vemuluri V.R."/>
        </authorList>
    </citation>
    <scope>NUCLEOTIDE SEQUENCE [LARGE SCALE GENOMIC DNA]</scope>
    <source>
        <strain evidence="3 4">VR-M41</strain>
    </source>
</reference>
<evidence type="ECO:0000256" key="2">
    <source>
        <dbReference type="SAM" id="SignalP"/>
    </source>
</evidence>
<dbReference type="Proteomes" id="UP000800303">
    <property type="component" value="Unassembled WGS sequence"/>
</dbReference>
<feature type="region of interest" description="Disordered" evidence="1">
    <location>
        <begin position="31"/>
        <end position="57"/>
    </location>
</feature>
<dbReference type="RefSeq" id="WP_166278360.1">
    <property type="nucleotide sequence ID" value="NZ_JAAFGS010000009.1"/>
</dbReference>
<dbReference type="SUPFAM" id="SSF54427">
    <property type="entry name" value="NTF2-like"/>
    <property type="match status" value="1"/>
</dbReference>
<sequence>MKRPYKSAGIKSLPLAAALLAFGTLTAGCGANSATAPQSAPERQEAPSSKTDEKAEAAETTAADILKKEYYVGSMIKPEQVDLMNELFRAQNAGDAEAYEALLTADVPEADRGIPFKVEKADIYSVDAESDEGQPVRVEASVQEEKLGEYHPLIYTLEREGEQWRIGGIERSQGPMADETKFTGEQAEIVKLINASTRYRNEGDASAYQKLFAPNAQMGVLEDHPGKVAETLIANVRNPNESDTVIVNVRQRYEEAKKVTNPAYALRKEDGRWLIVDID</sequence>
<evidence type="ECO:0000313" key="4">
    <source>
        <dbReference type="Proteomes" id="UP000800303"/>
    </source>
</evidence>
<organism evidence="3 4">
    <name type="scientific">Saccharibacillus alkalitolerans</name>
    <dbReference type="NCBI Taxonomy" id="2705290"/>
    <lineage>
        <taxon>Bacteria</taxon>
        <taxon>Bacillati</taxon>
        <taxon>Bacillota</taxon>
        <taxon>Bacilli</taxon>
        <taxon>Bacillales</taxon>
        <taxon>Paenibacillaceae</taxon>
        <taxon>Saccharibacillus</taxon>
    </lineage>
</organism>
<feature type="chain" id="PRO_5045302613" evidence="2">
    <location>
        <begin position="28"/>
        <end position="279"/>
    </location>
</feature>
<keyword evidence="2" id="KW-0732">Signal</keyword>
<evidence type="ECO:0000313" key="3">
    <source>
        <dbReference type="EMBL" id="NGZ77629.1"/>
    </source>
</evidence>
<accession>A0ABX0FC61</accession>
<keyword evidence="4" id="KW-1185">Reference proteome</keyword>
<evidence type="ECO:0000256" key="1">
    <source>
        <dbReference type="SAM" id="MobiDB-lite"/>
    </source>
</evidence>
<dbReference type="EMBL" id="JAAFGS010000009">
    <property type="protein sequence ID" value="NGZ77629.1"/>
    <property type="molecule type" value="Genomic_DNA"/>
</dbReference>
<proteinExistence type="predicted"/>
<gene>
    <name evidence="3" type="ORF">GYN08_20255</name>
</gene>
<name>A0ABX0FC61_9BACL</name>
<comment type="caution">
    <text evidence="3">The sequence shown here is derived from an EMBL/GenBank/DDBJ whole genome shotgun (WGS) entry which is preliminary data.</text>
</comment>
<feature type="signal peptide" evidence="2">
    <location>
        <begin position="1"/>
        <end position="27"/>
    </location>
</feature>
<feature type="compositionally biased region" description="Basic and acidic residues" evidence="1">
    <location>
        <begin position="42"/>
        <end position="57"/>
    </location>
</feature>
<dbReference type="PROSITE" id="PS51257">
    <property type="entry name" value="PROKAR_LIPOPROTEIN"/>
    <property type="match status" value="1"/>
</dbReference>
<protein>
    <submittedName>
        <fullName evidence="3">Nuclear transport factor 2 family protein</fullName>
    </submittedName>
</protein>
<dbReference type="InterPro" id="IPR032710">
    <property type="entry name" value="NTF2-like_dom_sf"/>
</dbReference>